<organism evidence="2">
    <name type="scientific">marine sediment metagenome</name>
    <dbReference type="NCBI Taxonomy" id="412755"/>
    <lineage>
        <taxon>unclassified sequences</taxon>
        <taxon>metagenomes</taxon>
        <taxon>ecological metagenomes</taxon>
    </lineage>
</organism>
<dbReference type="EMBL" id="BARU01011224">
    <property type="protein sequence ID" value="GAH42711.1"/>
    <property type="molecule type" value="Genomic_DNA"/>
</dbReference>
<comment type="caution">
    <text evidence="2">The sequence shown here is derived from an EMBL/GenBank/DDBJ whole genome shotgun (WGS) entry which is preliminary data.</text>
</comment>
<dbReference type="Pfam" id="PF00881">
    <property type="entry name" value="Nitroreductase"/>
    <property type="match status" value="1"/>
</dbReference>
<evidence type="ECO:0000259" key="1">
    <source>
        <dbReference type="Pfam" id="PF00881"/>
    </source>
</evidence>
<dbReference type="Gene3D" id="3.40.109.10">
    <property type="entry name" value="NADH Oxidase"/>
    <property type="match status" value="1"/>
</dbReference>
<dbReference type="InterPro" id="IPR052544">
    <property type="entry name" value="Bacteriocin_Proc_Enz"/>
</dbReference>
<evidence type="ECO:0000313" key="2">
    <source>
        <dbReference type="EMBL" id="GAH42711.1"/>
    </source>
</evidence>
<feature type="non-terminal residue" evidence="2">
    <location>
        <position position="1"/>
    </location>
</feature>
<sequence>GERGIRYVHIEAGHAAQNVYLQAVSLDLGTVVIGAFIDSEVKKIVSAGEQEEPLYIMPVGRKRST</sequence>
<reference evidence="2" key="1">
    <citation type="journal article" date="2014" name="Front. Microbiol.">
        <title>High frequency of phylogenetically diverse reductive dehalogenase-homologous genes in deep subseafloor sedimentary metagenomes.</title>
        <authorList>
            <person name="Kawai M."/>
            <person name="Futagami T."/>
            <person name="Toyoda A."/>
            <person name="Takaki Y."/>
            <person name="Nishi S."/>
            <person name="Hori S."/>
            <person name="Arai W."/>
            <person name="Tsubouchi T."/>
            <person name="Morono Y."/>
            <person name="Uchiyama I."/>
            <person name="Ito T."/>
            <person name="Fujiyama A."/>
            <person name="Inagaki F."/>
            <person name="Takami H."/>
        </authorList>
    </citation>
    <scope>NUCLEOTIDE SEQUENCE</scope>
    <source>
        <strain evidence="2">Expedition CK06-06</strain>
    </source>
</reference>
<dbReference type="InterPro" id="IPR029479">
    <property type="entry name" value="Nitroreductase"/>
</dbReference>
<gene>
    <name evidence="2" type="ORF">S03H2_21144</name>
</gene>
<accession>X1FAN3</accession>
<dbReference type="SUPFAM" id="SSF55469">
    <property type="entry name" value="FMN-dependent nitroreductase-like"/>
    <property type="match status" value="1"/>
</dbReference>
<feature type="domain" description="Nitroreductase" evidence="1">
    <location>
        <begin position="2"/>
        <end position="61"/>
    </location>
</feature>
<dbReference type="AlphaFoldDB" id="X1FAN3"/>
<dbReference type="PANTHER" id="PTHR43745">
    <property type="entry name" value="NITROREDUCTASE MJ1384-RELATED"/>
    <property type="match status" value="1"/>
</dbReference>
<dbReference type="InterPro" id="IPR000415">
    <property type="entry name" value="Nitroreductase-like"/>
</dbReference>
<proteinExistence type="predicted"/>
<dbReference type="GO" id="GO:0016491">
    <property type="term" value="F:oxidoreductase activity"/>
    <property type="evidence" value="ECO:0007669"/>
    <property type="project" value="InterPro"/>
</dbReference>
<name>X1FAN3_9ZZZZ</name>
<dbReference type="PANTHER" id="PTHR43745:SF2">
    <property type="entry name" value="NITROREDUCTASE MJ1384-RELATED"/>
    <property type="match status" value="1"/>
</dbReference>
<protein>
    <recommendedName>
        <fullName evidence="1">Nitroreductase domain-containing protein</fullName>
    </recommendedName>
</protein>